<dbReference type="Proteomes" id="UP000663845">
    <property type="component" value="Unassembled WGS sequence"/>
</dbReference>
<name>A0A814SXA0_9BILA</name>
<accession>A0A814SXA0</accession>
<evidence type="ECO:0000313" key="1">
    <source>
        <dbReference type="EMBL" id="CAF1153869.1"/>
    </source>
</evidence>
<evidence type="ECO:0000313" key="3">
    <source>
        <dbReference type="Proteomes" id="UP000663845"/>
    </source>
</evidence>
<sequence>MSTSDNQTLSYLLQHGVSLPMISILQGQYINDDDLQTMDRDDIEHLFKNEYGFTFGDRKRFWNAIKKFQSVNKKNDIIYVETQTHNETPDLYEIIDDEPTDYQLTQHYRPLSVSPLPSSPKRLSSTTVYDHFDDEIETSTVEDSSSENNDDNLRRATTSLPVYDQFAKQLRRRKGENFIFEYPVELPLFSPNVQKALEANNIQEEWSTLIKELAQWIGVKAKNPPKKCEYQAIGQTLFKLYPCTGRDGFRPCVYQFREKQMQHTSVSRYTGMQDGCQYNL</sequence>
<proteinExistence type="predicted"/>
<organism evidence="1 3">
    <name type="scientific">Adineta steineri</name>
    <dbReference type="NCBI Taxonomy" id="433720"/>
    <lineage>
        <taxon>Eukaryota</taxon>
        <taxon>Metazoa</taxon>
        <taxon>Spiralia</taxon>
        <taxon>Gnathifera</taxon>
        <taxon>Rotifera</taxon>
        <taxon>Eurotatoria</taxon>
        <taxon>Bdelloidea</taxon>
        <taxon>Adinetida</taxon>
        <taxon>Adinetidae</taxon>
        <taxon>Adineta</taxon>
    </lineage>
</organism>
<dbReference type="AlphaFoldDB" id="A0A814SXA0"/>
<protein>
    <submittedName>
        <fullName evidence="1">Uncharacterized protein</fullName>
    </submittedName>
</protein>
<reference evidence="1" key="1">
    <citation type="submission" date="2021-02" db="EMBL/GenBank/DDBJ databases">
        <authorList>
            <person name="Nowell W R."/>
        </authorList>
    </citation>
    <scope>NUCLEOTIDE SEQUENCE</scope>
</reference>
<dbReference type="Proteomes" id="UP000663860">
    <property type="component" value="Unassembled WGS sequence"/>
</dbReference>
<comment type="caution">
    <text evidence="1">The sequence shown here is derived from an EMBL/GenBank/DDBJ whole genome shotgun (WGS) entry which is preliminary data.</text>
</comment>
<dbReference type="EMBL" id="CAJNOG010000296">
    <property type="protein sequence ID" value="CAF1153869.1"/>
    <property type="molecule type" value="Genomic_DNA"/>
</dbReference>
<gene>
    <name evidence="2" type="ORF">IZO911_LOCUS31768</name>
    <name evidence="1" type="ORF">JYZ213_LOCUS24256</name>
</gene>
<dbReference type="EMBL" id="CAJNOE010000531">
    <property type="protein sequence ID" value="CAF1258787.1"/>
    <property type="molecule type" value="Genomic_DNA"/>
</dbReference>
<evidence type="ECO:0000313" key="2">
    <source>
        <dbReference type="EMBL" id="CAF1258787.1"/>
    </source>
</evidence>